<protein>
    <submittedName>
        <fullName evidence="1">Uncharacterized protein</fullName>
    </submittedName>
</protein>
<gene>
    <name evidence="1" type="ORF">KBO27_32270</name>
</gene>
<dbReference type="EMBL" id="JAGPXE010000022">
    <property type="protein sequence ID" value="MBQ0928645.1"/>
    <property type="molecule type" value="Genomic_DNA"/>
</dbReference>
<dbReference type="Proteomes" id="UP000674084">
    <property type="component" value="Unassembled WGS sequence"/>
</dbReference>
<evidence type="ECO:0000313" key="2">
    <source>
        <dbReference type="Proteomes" id="UP000674084"/>
    </source>
</evidence>
<keyword evidence="2" id="KW-1185">Reference proteome</keyword>
<accession>A0ABS5DQR2</accession>
<sequence>MSTTVAVDTTGKIFVPAPPDKTAAFEPGEVVELIAALNPACETARTLRNCRRSRAAS</sequence>
<dbReference type="RefSeq" id="WP_210973652.1">
    <property type="nucleotide sequence ID" value="NZ_JAGPXE010000022.1"/>
</dbReference>
<organism evidence="1 2">
    <name type="scientific">Saccharopolyspora endophytica</name>
    <dbReference type="NCBI Taxonomy" id="543886"/>
    <lineage>
        <taxon>Bacteria</taxon>
        <taxon>Bacillati</taxon>
        <taxon>Actinomycetota</taxon>
        <taxon>Actinomycetes</taxon>
        <taxon>Pseudonocardiales</taxon>
        <taxon>Pseudonocardiaceae</taxon>
        <taxon>Saccharopolyspora</taxon>
    </lineage>
</organism>
<evidence type="ECO:0000313" key="1">
    <source>
        <dbReference type="EMBL" id="MBQ0928645.1"/>
    </source>
</evidence>
<reference evidence="1 2" key="1">
    <citation type="submission" date="2021-04" db="EMBL/GenBank/DDBJ databases">
        <title>Whole-genome sequencing of Saccharopolyspora endophytica KCTC 19397.</title>
        <authorList>
            <person name="Ay H."/>
            <person name="Saygin H."/>
            <person name="Sahin N."/>
        </authorList>
    </citation>
    <scope>NUCLEOTIDE SEQUENCE [LARGE SCALE GENOMIC DNA]</scope>
    <source>
        <strain evidence="1 2">KCTC 19397</strain>
    </source>
</reference>
<proteinExistence type="predicted"/>
<name>A0ABS5DQR2_9PSEU</name>
<comment type="caution">
    <text evidence="1">The sequence shown here is derived from an EMBL/GenBank/DDBJ whole genome shotgun (WGS) entry which is preliminary data.</text>
</comment>